<keyword evidence="2" id="KW-1185">Reference proteome</keyword>
<dbReference type="PANTHER" id="PTHR35714">
    <property type="entry name" value="OS02G0715300 PROTEIN"/>
    <property type="match status" value="1"/>
</dbReference>
<reference evidence="1" key="1">
    <citation type="submission" date="2022-03" db="EMBL/GenBank/DDBJ databases">
        <title>A functionally conserved STORR gene fusion in Papaver species that diverged 16.8 million years ago.</title>
        <authorList>
            <person name="Catania T."/>
        </authorList>
    </citation>
    <scope>NUCLEOTIDE SEQUENCE</scope>
    <source>
        <strain evidence="1">S-191538</strain>
    </source>
</reference>
<evidence type="ECO:0000313" key="2">
    <source>
        <dbReference type="Proteomes" id="UP001177140"/>
    </source>
</evidence>
<organism evidence="1 2">
    <name type="scientific">Papaver nudicaule</name>
    <name type="common">Iceland poppy</name>
    <dbReference type="NCBI Taxonomy" id="74823"/>
    <lineage>
        <taxon>Eukaryota</taxon>
        <taxon>Viridiplantae</taxon>
        <taxon>Streptophyta</taxon>
        <taxon>Embryophyta</taxon>
        <taxon>Tracheophyta</taxon>
        <taxon>Spermatophyta</taxon>
        <taxon>Magnoliopsida</taxon>
        <taxon>Ranunculales</taxon>
        <taxon>Papaveraceae</taxon>
        <taxon>Papaveroideae</taxon>
        <taxon>Papaver</taxon>
    </lineage>
</organism>
<gene>
    <name evidence="1" type="ORF">MKW94_013726</name>
</gene>
<comment type="caution">
    <text evidence="1">The sequence shown here is derived from an EMBL/GenBank/DDBJ whole genome shotgun (WGS) entry which is preliminary data.</text>
</comment>
<name>A0AA42B5J9_PAPNU</name>
<proteinExistence type="predicted"/>
<protein>
    <submittedName>
        <fullName evidence="1">Uncharacterized protein</fullName>
    </submittedName>
</protein>
<accession>A0AA42B5J9</accession>
<dbReference type="PANTHER" id="PTHR35714:SF1">
    <property type="entry name" value="OS02G0715300 PROTEIN"/>
    <property type="match status" value="1"/>
</dbReference>
<dbReference type="Proteomes" id="UP001177140">
    <property type="component" value="Unassembled WGS sequence"/>
</dbReference>
<evidence type="ECO:0000313" key="1">
    <source>
        <dbReference type="EMBL" id="MCL7052227.1"/>
    </source>
</evidence>
<dbReference type="AlphaFoldDB" id="A0AA42B5J9"/>
<dbReference type="EMBL" id="JAJJMA010347454">
    <property type="protein sequence ID" value="MCL7052227.1"/>
    <property type="molecule type" value="Genomic_DNA"/>
</dbReference>
<sequence length="156" mass="17972">MTVLENIQKRLPAKPLKDSLPVSQTSPAETGSLRRRLSFGIIPSDISTTWAIRRTKSMSSFGETTGSSLKRWWNSSWNWILSRKPTFARDLEMDEEESSMLGFHKKGTLHHVFYKIRFEVRKLLNSKAGRDQGFKYDSQSYAQNFDDGVGKNMYQS</sequence>